<dbReference type="AlphaFoldDB" id="A0A930DX13"/>
<sequence>MAEFDYLVVGAGLFGAVFAREAKERGKKVLVIDKRNHIGGNVYSYEKNGIMVHHY</sequence>
<organism evidence="1 2">
    <name type="scientific">Oribacterium sinus</name>
    <dbReference type="NCBI Taxonomy" id="237576"/>
    <lineage>
        <taxon>Bacteria</taxon>
        <taxon>Bacillati</taxon>
        <taxon>Bacillota</taxon>
        <taxon>Clostridia</taxon>
        <taxon>Lachnospirales</taxon>
        <taxon>Lachnospiraceae</taxon>
        <taxon>Oribacterium</taxon>
    </lineage>
</organism>
<dbReference type="Pfam" id="PF13450">
    <property type="entry name" value="NAD_binding_8"/>
    <property type="match status" value="1"/>
</dbReference>
<dbReference type="PANTHER" id="PTHR21197">
    <property type="entry name" value="UDP-GALACTOPYRANOSE MUTASE"/>
    <property type="match status" value="1"/>
</dbReference>
<comment type="caution">
    <text evidence="1">The sequence shown here is derived from an EMBL/GenBank/DDBJ whole genome shotgun (WGS) entry which is preliminary data.</text>
</comment>
<dbReference type="PANTHER" id="PTHR21197:SF0">
    <property type="entry name" value="UDP-GALACTOPYRANOSE MUTASE"/>
    <property type="match status" value="1"/>
</dbReference>
<name>A0A930DX13_9FIRM</name>
<evidence type="ECO:0000313" key="2">
    <source>
        <dbReference type="Proteomes" id="UP000780721"/>
    </source>
</evidence>
<accession>A0A930DX13</accession>
<dbReference type="InterPro" id="IPR036188">
    <property type="entry name" value="FAD/NAD-bd_sf"/>
</dbReference>
<gene>
    <name evidence="1" type="ORF">HXM91_03095</name>
</gene>
<evidence type="ECO:0000313" key="1">
    <source>
        <dbReference type="EMBL" id="MBF1304842.1"/>
    </source>
</evidence>
<dbReference type="GO" id="GO:0005829">
    <property type="term" value="C:cytosol"/>
    <property type="evidence" value="ECO:0007669"/>
    <property type="project" value="TreeGrafter"/>
</dbReference>
<feature type="non-terminal residue" evidence="1">
    <location>
        <position position="55"/>
    </location>
</feature>
<dbReference type="EMBL" id="JABZRB010000057">
    <property type="protein sequence ID" value="MBF1304842.1"/>
    <property type="molecule type" value="Genomic_DNA"/>
</dbReference>
<protein>
    <submittedName>
        <fullName evidence="1">NAD(P)-binding protein</fullName>
    </submittedName>
</protein>
<dbReference type="GO" id="GO:0050660">
    <property type="term" value="F:flavin adenine dinucleotide binding"/>
    <property type="evidence" value="ECO:0007669"/>
    <property type="project" value="TreeGrafter"/>
</dbReference>
<reference evidence="1" key="1">
    <citation type="submission" date="2020-04" db="EMBL/GenBank/DDBJ databases">
        <title>Deep metagenomics examines the oral microbiome during advanced dental caries in children, revealing novel taxa and co-occurrences with host molecules.</title>
        <authorList>
            <person name="Baker J.L."/>
            <person name="Morton J.T."/>
            <person name="Dinis M."/>
            <person name="Alvarez R."/>
            <person name="Tran N.C."/>
            <person name="Knight R."/>
            <person name="Edlund A."/>
        </authorList>
    </citation>
    <scope>NUCLEOTIDE SEQUENCE</scope>
    <source>
        <strain evidence="1">JCVI_48_bin.5</strain>
    </source>
</reference>
<dbReference type="GO" id="GO:0008767">
    <property type="term" value="F:UDP-galactopyranose mutase activity"/>
    <property type="evidence" value="ECO:0007669"/>
    <property type="project" value="TreeGrafter"/>
</dbReference>
<dbReference type="Proteomes" id="UP000780721">
    <property type="component" value="Unassembled WGS sequence"/>
</dbReference>
<dbReference type="Gene3D" id="3.40.50.720">
    <property type="entry name" value="NAD(P)-binding Rossmann-like Domain"/>
    <property type="match status" value="1"/>
</dbReference>
<dbReference type="SUPFAM" id="SSF51905">
    <property type="entry name" value="FAD/NAD(P)-binding domain"/>
    <property type="match status" value="1"/>
</dbReference>
<proteinExistence type="predicted"/>